<gene>
    <name evidence="2" type="ORF">RIF29_18854</name>
</gene>
<organism evidence="2 3">
    <name type="scientific">Crotalaria pallida</name>
    <name type="common">Smooth rattlebox</name>
    <name type="synonym">Crotalaria striata</name>
    <dbReference type="NCBI Taxonomy" id="3830"/>
    <lineage>
        <taxon>Eukaryota</taxon>
        <taxon>Viridiplantae</taxon>
        <taxon>Streptophyta</taxon>
        <taxon>Embryophyta</taxon>
        <taxon>Tracheophyta</taxon>
        <taxon>Spermatophyta</taxon>
        <taxon>Magnoliopsida</taxon>
        <taxon>eudicotyledons</taxon>
        <taxon>Gunneridae</taxon>
        <taxon>Pentapetalae</taxon>
        <taxon>rosids</taxon>
        <taxon>fabids</taxon>
        <taxon>Fabales</taxon>
        <taxon>Fabaceae</taxon>
        <taxon>Papilionoideae</taxon>
        <taxon>50 kb inversion clade</taxon>
        <taxon>genistoids sensu lato</taxon>
        <taxon>core genistoids</taxon>
        <taxon>Crotalarieae</taxon>
        <taxon>Crotalaria</taxon>
    </lineage>
</organism>
<reference evidence="2 3" key="1">
    <citation type="submission" date="2024-01" db="EMBL/GenBank/DDBJ databases">
        <title>The genomes of 5 underutilized Papilionoideae crops provide insights into root nodulation and disease resistanc.</title>
        <authorList>
            <person name="Yuan L."/>
        </authorList>
    </citation>
    <scope>NUCLEOTIDE SEQUENCE [LARGE SCALE GENOMIC DNA]</scope>
    <source>
        <strain evidence="2">ZHUSHIDOU_FW_LH</strain>
        <tissue evidence="2">Leaf</tissue>
    </source>
</reference>
<protein>
    <recommendedName>
        <fullName evidence="4">Transmembrane protein</fullName>
    </recommendedName>
</protein>
<keyword evidence="1" id="KW-1133">Transmembrane helix</keyword>
<evidence type="ECO:0000256" key="1">
    <source>
        <dbReference type="SAM" id="Phobius"/>
    </source>
</evidence>
<evidence type="ECO:0000313" key="3">
    <source>
        <dbReference type="Proteomes" id="UP001372338"/>
    </source>
</evidence>
<sequence>MRGSMRVKRGHRTMGTRDDRKERSVILWIWLCDTCQILIGRCRRAYAERVVQNSPSFSLYALHVLFLFLFLFLPHFISFLSPLSSLSLSLSQLQLQLQESQEHNLTRSEFRSDPI</sequence>
<proteinExistence type="predicted"/>
<feature type="transmembrane region" description="Helical" evidence="1">
    <location>
        <begin position="59"/>
        <end position="80"/>
    </location>
</feature>
<dbReference type="Proteomes" id="UP001372338">
    <property type="component" value="Unassembled WGS sequence"/>
</dbReference>
<evidence type="ECO:0000313" key="2">
    <source>
        <dbReference type="EMBL" id="KAK7266212.1"/>
    </source>
</evidence>
<dbReference type="EMBL" id="JAYWIO010000004">
    <property type="protein sequence ID" value="KAK7266212.1"/>
    <property type="molecule type" value="Genomic_DNA"/>
</dbReference>
<comment type="caution">
    <text evidence="2">The sequence shown here is derived from an EMBL/GenBank/DDBJ whole genome shotgun (WGS) entry which is preliminary data.</text>
</comment>
<keyword evidence="1" id="KW-0472">Membrane</keyword>
<name>A0AAN9I4Z6_CROPI</name>
<dbReference type="AlphaFoldDB" id="A0AAN9I4Z6"/>
<keyword evidence="3" id="KW-1185">Reference proteome</keyword>
<accession>A0AAN9I4Z6</accession>
<evidence type="ECO:0008006" key="4">
    <source>
        <dbReference type="Google" id="ProtNLM"/>
    </source>
</evidence>
<keyword evidence="1" id="KW-0812">Transmembrane</keyword>